<dbReference type="PANTHER" id="PTHR14513:SF0">
    <property type="entry name" value="PROTECTION OF TELOMERES PROTEIN 1"/>
    <property type="match status" value="1"/>
</dbReference>
<dbReference type="InterPro" id="IPR011564">
    <property type="entry name" value="Telomer_end-bd_POT1/Cdc13"/>
</dbReference>
<name>A0ABC8S9S7_9AQUA</name>
<keyword evidence="2" id="KW-0158">Chromosome</keyword>
<evidence type="ECO:0000313" key="7">
    <source>
        <dbReference type="Proteomes" id="UP001642360"/>
    </source>
</evidence>
<dbReference type="InterPro" id="IPR028389">
    <property type="entry name" value="POT1"/>
</dbReference>
<dbReference type="EMBL" id="CAUOFW020002425">
    <property type="protein sequence ID" value="CAK9153617.1"/>
    <property type="molecule type" value="Genomic_DNA"/>
</dbReference>
<sequence>MKSAFCFLPCPLAPEDKTVMLRMEKSIFVINVDCFCTIKVIDESRPSPGISVNIFAENMEKLPHVDSTGDIIQLAYVVVY</sequence>
<dbReference type="Proteomes" id="UP001642360">
    <property type="component" value="Unassembled WGS sequence"/>
</dbReference>
<keyword evidence="7" id="KW-1185">Reference proteome</keyword>
<proteinExistence type="predicted"/>
<reference evidence="6 7" key="1">
    <citation type="submission" date="2024-02" db="EMBL/GenBank/DDBJ databases">
        <authorList>
            <person name="Vignale AGUSTIN F."/>
            <person name="Sosa J E."/>
            <person name="Modenutti C."/>
        </authorList>
    </citation>
    <scope>NUCLEOTIDE SEQUENCE [LARGE SCALE GENOMIC DNA]</scope>
</reference>
<accession>A0ABC8S9S7</accession>
<evidence type="ECO:0000256" key="2">
    <source>
        <dbReference type="ARBA" id="ARBA00022454"/>
    </source>
</evidence>
<keyword evidence="3" id="KW-0779">Telomere</keyword>
<evidence type="ECO:0000256" key="1">
    <source>
        <dbReference type="ARBA" id="ARBA00004574"/>
    </source>
</evidence>
<organism evidence="6 7">
    <name type="scientific">Ilex paraguariensis</name>
    <name type="common">yerba mate</name>
    <dbReference type="NCBI Taxonomy" id="185542"/>
    <lineage>
        <taxon>Eukaryota</taxon>
        <taxon>Viridiplantae</taxon>
        <taxon>Streptophyta</taxon>
        <taxon>Embryophyta</taxon>
        <taxon>Tracheophyta</taxon>
        <taxon>Spermatophyta</taxon>
        <taxon>Magnoliopsida</taxon>
        <taxon>eudicotyledons</taxon>
        <taxon>Gunneridae</taxon>
        <taxon>Pentapetalae</taxon>
        <taxon>asterids</taxon>
        <taxon>campanulids</taxon>
        <taxon>Aquifoliales</taxon>
        <taxon>Aquifoliaceae</taxon>
        <taxon>Ilex</taxon>
    </lineage>
</organism>
<comment type="caution">
    <text evidence="6">The sequence shown here is derived from an EMBL/GenBank/DDBJ whole genome shotgun (WGS) entry which is preliminary data.</text>
</comment>
<dbReference type="GO" id="GO:0003677">
    <property type="term" value="F:DNA binding"/>
    <property type="evidence" value="ECO:0007669"/>
    <property type="project" value="UniProtKB-KW"/>
</dbReference>
<dbReference type="AlphaFoldDB" id="A0ABC8S9S7"/>
<dbReference type="GO" id="GO:0000781">
    <property type="term" value="C:chromosome, telomeric region"/>
    <property type="evidence" value="ECO:0007669"/>
    <property type="project" value="UniProtKB-SubCell"/>
</dbReference>
<comment type="subcellular location">
    <subcellularLocation>
        <location evidence="1">Chromosome</location>
        <location evidence="1">Telomere</location>
    </subcellularLocation>
</comment>
<dbReference type="Gene3D" id="2.40.50.140">
    <property type="entry name" value="Nucleic acid-binding proteins"/>
    <property type="match status" value="1"/>
</dbReference>
<evidence type="ECO:0000313" key="6">
    <source>
        <dbReference type="EMBL" id="CAK9153617.1"/>
    </source>
</evidence>
<feature type="domain" description="Telomeric single stranded DNA binding POT1/Cdc13" evidence="5">
    <location>
        <begin position="32"/>
        <end position="77"/>
    </location>
</feature>
<dbReference type="InterPro" id="IPR012340">
    <property type="entry name" value="NA-bd_OB-fold"/>
</dbReference>
<dbReference type="SUPFAM" id="SSF50249">
    <property type="entry name" value="Nucleic acid-binding proteins"/>
    <property type="match status" value="1"/>
</dbReference>
<evidence type="ECO:0000259" key="5">
    <source>
        <dbReference type="Pfam" id="PF02765"/>
    </source>
</evidence>
<protein>
    <recommendedName>
        <fullName evidence="5">Telomeric single stranded DNA binding POT1/Cdc13 domain-containing protein</fullName>
    </recommendedName>
</protein>
<evidence type="ECO:0000256" key="3">
    <source>
        <dbReference type="ARBA" id="ARBA00022895"/>
    </source>
</evidence>
<keyword evidence="4" id="KW-0238">DNA-binding</keyword>
<dbReference type="Pfam" id="PF02765">
    <property type="entry name" value="POT1"/>
    <property type="match status" value="1"/>
</dbReference>
<evidence type="ECO:0000256" key="4">
    <source>
        <dbReference type="ARBA" id="ARBA00023125"/>
    </source>
</evidence>
<gene>
    <name evidence="6" type="ORF">ILEXP_LOCUS21905</name>
</gene>
<dbReference type="PANTHER" id="PTHR14513">
    <property type="entry name" value="PROTECTION OF TELOMERES 1"/>
    <property type="match status" value="1"/>
</dbReference>